<keyword evidence="3" id="KW-1185">Reference proteome</keyword>
<keyword evidence="1" id="KW-1133">Transmembrane helix</keyword>
<dbReference type="AlphaFoldDB" id="A0A6N8HFH1"/>
<organism evidence="2 3">
    <name type="scientific">Flavobacterium rakeshii</name>
    <dbReference type="NCBI Taxonomy" id="1038845"/>
    <lineage>
        <taxon>Bacteria</taxon>
        <taxon>Pseudomonadati</taxon>
        <taxon>Bacteroidota</taxon>
        <taxon>Flavobacteriia</taxon>
        <taxon>Flavobacteriales</taxon>
        <taxon>Flavobacteriaceae</taxon>
        <taxon>Flavobacterium</taxon>
    </lineage>
</organism>
<evidence type="ECO:0000313" key="3">
    <source>
        <dbReference type="Proteomes" id="UP000433945"/>
    </source>
</evidence>
<protein>
    <recommendedName>
        <fullName evidence="4">DUF2892 domain-containing protein</fullName>
    </recommendedName>
</protein>
<evidence type="ECO:0008006" key="4">
    <source>
        <dbReference type="Google" id="ProtNLM"/>
    </source>
</evidence>
<dbReference type="Proteomes" id="UP000433945">
    <property type="component" value="Unassembled WGS sequence"/>
</dbReference>
<accession>A0A6N8HFH1</accession>
<keyword evidence="1" id="KW-0472">Membrane</keyword>
<feature type="transmembrane region" description="Helical" evidence="1">
    <location>
        <begin position="21"/>
        <end position="47"/>
    </location>
</feature>
<dbReference type="EMBL" id="WOWP01000048">
    <property type="protein sequence ID" value="MUV04467.1"/>
    <property type="molecule type" value="Genomic_DNA"/>
</dbReference>
<proteinExistence type="predicted"/>
<gene>
    <name evidence="2" type="ORF">GN157_12175</name>
</gene>
<dbReference type="RefSeq" id="WP_157483667.1">
    <property type="nucleotide sequence ID" value="NZ_WOWP01000048.1"/>
</dbReference>
<comment type="caution">
    <text evidence="2">The sequence shown here is derived from an EMBL/GenBank/DDBJ whole genome shotgun (WGS) entry which is preliminary data.</text>
</comment>
<sequence length="70" mass="7822">MDAIFKNWTVIRIVKMIMGILVLYQSIVMESAMLIGLSILLCLIVLLNAECASGSCSTHYSSSKRRNSKR</sequence>
<evidence type="ECO:0000313" key="2">
    <source>
        <dbReference type="EMBL" id="MUV04467.1"/>
    </source>
</evidence>
<evidence type="ECO:0000256" key="1">
    <source>
        <dbReference type="SAM" id="Phobius"/>
    </source>
</evidence>
<name>A0A6N8HFH1_9FLAO</name>
<reference evidence="2 3" key="1">
    <citation type="submission" date="2019-12" db="EMBL/GenBank/DDBJ databases">
        <authorList>
            <person name="Sun J.-Q."/>
        </authorList>
    </citation>
    <scope>NUCLEOTIDE SEQUENCE [LARGE SCALE GENOMIC DNA]</scope>
    <source>
        <strain evidence="2 3">JCM 17928</strain>
    </source>
</reference>
<keyword evidence="1" id="KW-0812">Transmembrane</keyword>